<organism evidence="2 3">
    <name type="scientific">Tritonibacter horizontis</name>
    <dbReference type="NCBI Taxonomy" id="1768241"/>
    <lineage>
        <taxon>Bacteria</taxon>
        <taxon>Pseudomonadati</taxon>
        <taxon>Pseudomonadota</taxon>
        <taxon>Alphaproteobacteria</taxon>
        <taxon>Rhodobacterales</taxon>
        <taxon>Paracoccaceae</taxon>
        <taxon>Tritonibacter</taxon>
    </lineage>
</organism>
<dbReference type="OrthoDB" id="9787292at2"/>
<dbReference type="GO" id="GO:0005737">
    <property type="term" value="C:cytoplasm"/>
    <property type="evidence" value="ECO:0007669"/>
    <property type="project" value="TreeGrafter"/>
</dbReference>
<dbReference type="InterPro" id="IPR051783">
    <property type="entry name" value="NAD(P)-dependent_oxidoreduct"/>
</dbReference>
<evidence type="ECO:0000259" key="1">
    <source>
        <dbReference type="Pfam" id="PF01370"/>
    </source>
</evidence>
<dbReference type="InterPro" id="IPR001509">
    <property type="entry name" value="Epimerase_deHydtase"/>
</dbReference>
<dbReference type="GO" id="GO:0004029">
    <property type="term" value="F:aldehyde dehydrogenase (NAD+) activity"/>
    <property type="evidence" value="ECO:0007669"/>
    <property type="project" value="TreeGrafter"/>
</dbReference>
<evidence type="ECO:0000313" key="3">
    <source>
        <dbReference type="Proteomes" id="UP000068382"/>
    </source>
</evidence>
<dbReference type="SUPFAM" id="SSF51735">
    <property type="entry name" value="NAD(P)-binding Rossmann-fold domains"/>
    <property type="match status" value="1"/>
</dbReference>
<reference evidence="2 3" key="1">
    <citation type="submission" date="2015-12" db="EMBL/GenBank/DDBJ databases">
        <title>Genome sequence of the marine Rhodobacteraceae strain O3.65, Candidatus Tritonibacter horizontis.</title>
        <authorList>
            <person name="Poehlein A."/>
            <person name="Giebel H.A."/>
            <person name="Voget S."/>
            <person name="Brinkhoff T."/>
        </authorList>
    </citation>
    <scope>NUCLEOTIDE SEQUENCE [LARGE SCALE GENOMIC DNA]</scope>
    <source>
        <strain evidence="2 3">O3.65</strain>
    </source>
</reference>
<dbReference type="Gene3D" id="3.40.50.720">
    <property type="entry name" value="NAD(P)-binding Rossmann-like Domain"/>
    <property type="match status" value="1"/>
</dbReference>
<keyword evidence="3" id="KW-1185">Reference proteome</keyword>
<dbReference type="PANTHER" id="PTHR48079:SF6">
    <property type="entry name" value="NAD(P)-BINDING DOMAIN-CONTAINING PROTEIN-RELATED"/>
    <property type="match status" value="1"/>
</dbReference>
<dbReference type="PANTHER" id="PTHR48079">
    <property type="entry name" value="PROTEIN YEEZ"/>
    <property type="match status" value="1"/>
</dbReference>
<dbReference type="RefSeq" id="WP_068245791.1">
    <property type="nucleotide sequence ID" value="NZ_LPUY01000080.1"/>
</dbReference>
<gene>
    <name evidence="2" type="ORF">TRIHO_31880</name>
</gene>
<dbReference type="Proteomes" id="UP000068382">
    <property type="component" value="Unassembled WGS sequence"/>
</dbReference>
<sequence>MRIFLLGATGSIGCAILRDLLAAGHDVTGLCRSDTAARFVSDLGASVQRGDMRRPDDWAQALEAQDAVIQAAATFDADMARADRIVVDTIRTAAARRARPLRLIYTGGCWLYGDTGDRIADETTPFAPLPAFAWMLDHAALLRDAAALSVAVIHPGMVYHTTGGVFDRMLADIDADRPIEIWGNPETRWPLVHRDDLAVAYRLLVEQPELCGDFNAVAETGVPVGQIAATLARARGHDGRLFCPPRQDVLSRAGHWALGPMLDQQLSAARLQTATGWRPSRPLLTDSFPPLVPG</sequence>
<accession>A0A132BUE7</accession>
<proteinExistence type="predicted"/>
<dbReference type="AlphaFoldDB" id="A0A132BUE7"/>
<feature type="domain" description="NAD-dependent epimerase/dehydratase" evidence="1">
    <location>
        <begin position="3"/>
        <end position="209"/>
    </location>
</feature>
<dbReference type="EMBL" id="LPUY01000080">
    <property type="protein sequence ID" value="KUP92005.1"/>
    <property type="molecule type" value="Genomic_DNA"/>
</dbReference>
<name>A0A132BUE7_9RHOB</name>
<protein>
    <submittedName>
        <fullName evidence="2">NAD dependent epimerase/dehydratase family protein</fullName>
    </submittedName>
</protein>
<dbReference type="InterPro" id="IPR036291">
    <property type="entry name" value="NAD(P)-bd_dom_sf"/>
</dbReference>
<dbReference type="Pfam" id="PF01370">
    <property type="entry name" value="Epimerase"/>
    <property type="match status" value="1"/>
</dbReference>
<dbReference type="PATRIC" id="fig|1768241.3.peg.3331"/>
<comment type="caution">
    <text evidence="2">The sequence shown here is derived from an EMBL/GenBank/DDBJ whole genome shotgun (WGS) entry which is preliminary data.</text>
</comment>
<evidence type="ECO:0000313" key="2">
    <source>
        <dbReference type="EMBL" id="KUP92005.1"/>
    </source>
</evidence>